<evidence type="ECO:0000313" key="2">
    <source>
        <dbReference type="EMBL" id="BBZ09150.1"/>
    </source>
</evidence>
<accession>A0A1X1TIG9</accession>
<dbReference type="EMBL" id="AP022605">
    <property type="protein sequence ID" value="BBZ09150.1"/>
    <property type="molecule type" value="Genomic_DNA"/>
</dbReference>
<reference evidence="2" key="3">
    <citation type="submission" date="2020-02" db="EMBL/GenBank/DDBJ databases">
        <authorList>
            <person name="Matsumoto Y."/>
            <person name="Motooka D."/>
            <person name="Nakamura S."/>
        </authorList>
    </citation>
    <scope>NUCLEOTIDE SEQUENCE</scope>
    <source>
        <strain evidence="2">JCM 12405</strain>
    </source>
</reference>
<evidence type="ECO:0000313" key="5">
    <source>
        <dbReference type="Proteomes" id="UP000467201"/>
    </source>
</evidence>
<sequence>MLGGVERQIDRLRRRRTTAIAAWRGRARRRSVRIVRGALQDVGQGRWDGLDVADEQKTGAGASAYRQQPVPAGRREPVGAQHH</sequence>
<dbReference type="EMBL" id="LQOS01000013">
    <property type="protein sequence ID" value="ORV44377.1"/>
    <property type="molecule type" value="Genomic_DNA"/>
</dbReference>
<dbReference type="STRING" id="126673.AWC01_03640"/>
<dbReference type="Proteomes" id="UP000467201">
    <property type="component" value="Chromosome"/>
</dbReference>
<evidence type="ECO:0000313" key="3">
    <source>
        <dbReference type="EMBL" id="ORV44377.1"/>
    </source>
</evidence>
<gene>
    <name evidence="3" type="ORF">AWC01_03640</name>
    <name evidence="2" type="ORF">MDOR_33190</name>
</gene>
<reference evidence="3 4" key="1">
    <citation type="submission" date="2016-01" db="EMBL/GenBank/DDBJ databases">
        <title>The new phylogeny of the genus Mycobacterium.</title>
        <authorList>
            <person name="Tarcisio F."/>
            <person name="Conor M."/>
            <person name="Antonella G."/>
            <person name="Elisabetta G."/>
            <person name="Giulia F.S."/>
            <person name="Sara T."/>
            <person name="Anna F."/>
            <person name="Clotilde B."/>
            <person name="Roberto B."/>
            <person name="Veronica D.S."/>
            <person name="Fabio R."/>
            <person name="Monica P."/>
            <person name="Olivier J."/>
            <person name="Enrico T."/>
            <person name="Nicola S."/>
        </authorList>
    </citation>
    <scope>NUCLEOTIDE SEQUENCE [LARGE SCALE GENOMIC DNA]</scope>
    <source>
        <strain evidence="3 4">DSM 44339</strain>
    </source>
</reference>
<protein>
    <submittedName>
        <fullName evidence="3">Uncharacterized protein</fullName>
    </submittedName>
</protein>
<dbReference type="Proteomes" id="UP000193564">
    <property type="component" value="Unassembled WGS sequence"/>
</dbReference>
<reference evidence="2 5" key="2">
    <citation type="journal article" date="2019" name="Emerg. Microbes Infect.">
        <title>Comprehensive subspecies identification of 175 nontuberculous mycobacteria species based on 7547 genomic profiles.</title>
        <authorList>
            <person name="Matsumoto Y."/>
            <person name="Kinjo T."/>
            <person name="Motooka D."/>
            <person name="Nabeya D."/>
            <person name="Jung N."/>
            <person name="Uechi K."/>
            <person name="Horii T."/>
            <person name="Iida T."/>
            <person name="Fujita J."/>
            <person name="Nakamura S."/>
        </authorList>
    </citation>
    <scope>NUCLEOTIDE SEQUENCE [LARGE SCALE GENOMIC DNA]</scope>
    <source>
        <strain evidence="2 5">JCM 12405</strain>
    </source>
</reference>
<feature type="region of interest" description="Disordered" evidence="1">
    <location>
        <begin position="54"/>
        <end position="83"/>
    </location>
</feature>
<organism evidence="3 4">
    <name type="scientific">Mycolicibacterium doricum</name>
    <dbReference type="NCBI Taxonomy" id="126673"/>
    <lineage>
        <taxon>Bacteria</taxon>
        <taxon>Bacillati</taxon>
        <taxon>Actinomycetota</taxon>
        <taxon>Actinomycetes</taxon>
        <taxon>Mycobacteriales</taxon>
        <taxon>Mycobacteriaceae</taxon>
        <taxon>Mycolicibacterium</taxon>
    </lineage>
</organism>
<evidence type="ECO:0000256" key="1">
    <source>
        <dbReference type="SAM" id="MobiDB-lite"/>
    </source>
</evidence>
<name>A0A1X1TIG9_9MYCO</name>
<evidence type="ECO:0000313" key="4">
    <source>
        <dbReference type="Proteomes" id="UP000193564"/>
    </source>
</evidence>
<keyword evidence="4" id="KW-1185">Reference proteome</keyword>
<proteinExistence type="predicted"/>
<dbReference type="KEGG" id="mdr:MDOR_33190"/>
<dbReference type="AlphaFoldDB" id="A0A1X1TIG9"/>